<comment type="similarity">
    <text evidence="2">Belongs to the glycosyl hydrolase 3 family.</text>
</comment>
<evidence type="ECO:0000313" key="8">
    <source>
        <dbReference type="EMBL" id="TCJ30925.1"/>
    </source>
</evidence>
<organism evidence="8 9">
    <name type="scientific">Nocardioides jejuensis</name>
    <dbReference type="NCBI Taxonomy" id="2502782"/>
    <lineage>
        <taxon>Bacteria</taxon>
        <taxon>Bacillati</taxon>
        <taxon>Actinomycetota</taxon>
        <taxon>Actinomycetes</taxon>
        <taxon>Propionibacteriales</taxon>
        <taxon>Nocardioidaceae</taxon>
        <taxon>Nocardioides</taxon>
    </lineage>
</organism>
<dbReference type="EC" id="3.2.1.52" evidence="3"/>
<dbReference type="AlphaFoldDB" id="A0A4R1CKH5"/>
<keyword evidence="5" id="KW-0326">Glycosidase</keyword>
<dbReference type="RefSeq" id="WP_131581573.1">
    <property type="nucleotide sequence ID" value="NZ_SJZJ01000002.1"/>
</dbReference>
<evidence type="ECO:0000256" key="5">
    <source>
        <dbReference type="ARBA" id="ARBA00023295"/>
    </source>
</evidence>
<feature type="transmembrane region" description="Helical" evidence="6">
    <location>
        <begin position="26"/>
        <end position="45"/>
    </location>
</feature>
<dbReference type="PANTHER" id="PTHR30480">
    <property type="entry name" value="BETA-HEXOSAMINIDASE-RELATED"/>
    <property type="match status" value="1"/>
</dbReference>
<evidence type="ECO:0000256" key="6">
    <source>
        <dbReference type="SAM" id="Phobius"/>
    </source>
</evidence>
<dbReference type="PANTHER" id="PTHR30480:SF13">
    <property type="entry name" value="BETA-HEXOSAMINIDASE"/>
    <property type="match status" value="1"/>
</dbReference>
<dbReference type="InterPro" id="IPR036962">
    <property type="entry name" value="Glyco_hydro_3_N_sf"/>
</dbReference>
<keyword evidence="4" id="KW-0378">Hydrolase</keyword>
<feature type="domain" description="Glycoside hydrolase family 3 N-terminal" evidence="7">
    <location>
        <begin position="111"/>
        <end position="411"/>
    </location>
</feature>
<evidence type="ECO:0000256" key="2">
    <source>
        <dbReference type="ARBA" id="ARBA00005336"/>
    </source>
</evidence>
<accession>A0A4R1CKH5</accession>
<evidence type="ECO:0000256" key="4">
    <source>
        <dbReference type="ARBA" id="ARBA00022801"/>
    </source>
</evidence>
<protein>
    <recommendedName>
        <fullName evidence="3">beta-N-acetylhexosaminidase</fullName>
        <ecNumber evidence="3">3.2.1.52</ecNumber>
    </recommendedName>
</protein>
<dbReference type="Gene3D" id="3.20.20.300">
    <property type="entry name" value="Glycoside hydrolase, family 3, N-terminal domain"/>
    <property type="match status" value="1"/>
</dbReference>
<dbReference type="InterPro" id="IPR050226">
    <property type="entry name" value="NagZ_Beta-hexosaminidase"/>
</dbReference>
<evidence type="ECO:0000256" key="1">
    <source>
        <dbReference type="ARBA" id="ARBA00001231"/>
    </source>
</evidence>
<dbReference type="InterPro" id="IPR001764">
    <property type="entry name" value="Glyco_hydro_3_N"/>
</dbReference>
<dbReference type="GO" id="GO:0004563">
    <property type="term" value="F:beta-N-acetylhexosaminidase activity"/>
    <property type="evidence" value="ECO:0007669"/>
    <property type="project" value="UniProtKB-EC"/>
</dbReference>
<comment type="caution">
    <text evidence="8">The sequence shown here is derived from an EMBL/GenBank/DDBJ whole genome shotgun (WGS) entry which is preliminary data.</text>
</comment>
<dbReference type="EMBL" id="SJZJ01000002">
    <property type="protein sequence ID" value="TCJ30925.1"/>
    <property type="molecule type" value="Genomic_DNA"/>
</dbReference>
<dbReference type="GO" id="GO:0005975">
    <property type="term" value="P:carbohydrate metabolic process"/>
    <property type="evidence" value="ECO:0007669"/>
    <property type="project" value="InterPro"/>
</dbReference>
<dbReference type="OrthoDB" id="9805821at2"/>
<keyword evidence="6" id="KW-0812">Transmembrane</keyword>
<name>A0A4R1CKH5_9ACTN</name>
<keyword evidence="9" id="KW-1185">Reference proteome</keyword>
<evidence type="ECO:0000313" key="9">
    <source>
        <dbReference type="Proteomes" id="UP000295453"/>
    </source>
</evidence>
<sequence length="445" mass="46361">MDPATTERRPGAHRAPKQKAHWPTRIAVMVAGIGVVVVAMVVLASRGGTSLPIPLPIPGLAAPAEAAPDRALPWGPMTSELARAQAMVRTWSPSRLAGQVIVGRYHGTDPEGAAEMVKQLHLAGLSLQSENVTDADQVREMTGAIRDAVQADDRAFPPVITVDQEGGTVAHLVGIATTFPAYADAGAAIEADREAGRKTVREAAEAAGLELRSLGFTWVNAPDADVTSDVDTIIRSRAASDDPEIAARAIRASVKGYRDAGVVSTLKHFVGHGSVATDSHEEMPVLDKSLAELRGDDLLPFRAGVDAGATAVMMSHIAIDAVDPGVPASLSSKDYDLLARETGFDGLVITDSLGMGAVIGRTAPGVQAINAGADLLLMPADTELAHATLTQAIKDGDVPRARILDAAATVVAMQLWQARVAAQVPVPDDVTERAEMASARLDEAG</sequence>
<proteinExistence type="inferred from homology"/>
<dbReference type="Pfam" id="PF00933">
    <property type="entry name" value="Glyco_hydro_3"/>
    <property type="match status" value="1"/>
</dbReference>
<gene>
    <name evidence="8" type="ORF">EPD65_02490</name>
</gene>
<dbReference type="Proteomes" id="UP000295453">
    <property type="component" value="Unassembled WGS sequence"/>
</dbReference>
<keyword evidence="6" id="KW-1133">Transmembrane helix</keyword>
<dbReference type="GO" id="GO:0009254">
    <property type="term" value="P:peptidoglycan turnover"/>
    <property type="evidence" value="ECO:0007669"/>
    <property type="project" value="TreeGrafter"/>
</dbReference>
<reference evidence="8 9" key="1">
    <citation type="submission" date="2019-03" db="EMBL/GenBank/DDBJ databases">
        <authorList>
            <person name="Kim M.K.M."/>
        </authorList>
    </citation>
    <scope>NUCLEOTIDE SEQUENCE [LARGE SCALE GENOMIC DNA]</scope>
    <source>
        <strain evidence="8 9">18JY15-6</strain>
    </source>
</reference>
<dbReference type="InterPro" id="IPR017853">
    <property type="entry name" value="GH"/>
</dbReference>
<dbReference type="SUPFAM" id="SSF51445">
    <property type="entry name" value="(Trans)glycosidases"/>
    <property type="match status" value="1"/>
</dbReference>
<evidence type="ECO:0000259" key="7">
    <source>
        <dbReference type="Pfam" id="PF00933"/>
    </source>
</evidence>
<keyword evidence="6" id="KW-0472">Membrane</keyword>
<comment type="catalytic activity">
    <reaction evidence="1">
        <text>Hydrolysis of terminal non-reducing N-acetyl-D-hexosamine residues in N-acetyl-beta-D-hexosaminides.</text>
        <dbReference type="EC" id="3.2.1.52"/>
    </reaction>
</comment>
<evidence type="ECO:0000256" key="3">
    <source>
        <dbReference type="ARBA" id="ARBA00012663"/>
    </source>
</evidence>